<protein>
    <recommendedName>
        <fullName evidence="4">DUF2325 domain-containing protein</fullName>
    </recommendedName>
</protein>
<gene>
    <name evidence="2" type="ORF">GTO89_02140</name>
</gene>
<reference evidence="2 3" key="1">
    <citation type="submission" date="2020-01" db="EMBL/GenBank/DDBJ databases">
        <title>Whole genome sequence of Heliobacterium gestii DSM 11169.</title>
        <authorList>
            <person name="Kyndt J.A."/>
            <person name="Meyer T.E."/>
        </authorList>
    </citation>
    <scope>NUCLEOTIDE SEQUENCE [LARGE SCALE GENOMIC DNA]</scope>
    <source>
        <strain evidence="2 3">DSM 11169</strain>
    </source>
</reference>
<accession>A0A845L8B5</accession>
<keyword evidence="3" id="KW-1185">Reference proteome</keyword>
<dbReference type="OrthoDB" id="2793163at2"/>
<sequence>MQEQDSESKKREPAEMTVIALRPCPVCRKQGQSTVRRVTSFDECPSGALLVGKWLFPIPLVLCCGDRQPATLAKLIWTQPEPGESGLLRIGSQDLPVVSKTPSSYAVAISPDELAERQTLWIAQEALWLHYKQEYLRRCQAFFEASWPLPAREMDPWALVDTLASIDMLPQALQNLAKDPAARRHPRGDKKRYLVVKKIKESVVRDYPPTELERFFHATVTAFIHFALLPGIYSGKWDVADGEKRLGPSALTFALLTFPLVDKLSDMRTAALLELAGGAAKESGAPIHRYARTLQKQLSDKQSDVERLSTDLGHMRERLVVAEKKLHESREESRRLRDSLAATQQEPAESAYARKVQALKRRLEDMEAELKALRIQQARHARRVKVSHGSPMLIAAKFLTKGLAQKEASPGLAEDAERAGAALRPVDFTRLAGLTIGIFGGIGDKQPPDDLPCRLILHDAEKEAAWRGSLPQCDVLVVLTRAISHQAMWAIKEHADVTGKPIFYSRHLSIPVILRNMAGKLAKDDAAQGAERSPHQK</sequence>
<evidence type="ECO:0008006" key="4">
    <source>
        <dbReference type="Google" id="ProtNLM"/>
    </source>
</evidence>
<organism evidence="2 3">
    <name type="scientific">Heliomicrobium gestii</name>
    <name type="common">Heliobacterium gestii</name>
    <dbReference type="NCBI Taxonomy" id="2699"/>
    <lineage>
        <taxon>Bacteria</taxon>
        <taxon>Bacillati</taxon>
        <taxon>Bacillota</taxon>
        <taxon>Clostridia</taxon>
        <taxon>Eubacteriales</taxon>
        <taxon>Heliobacteriaceae</taxon>
        <taxon>Heliomicrobium</taxon>
    </lineage>
</organism>
<dbReference type="AlphaFoldDB" id="A0A845L8B5"/>
<dbReference type="RefSeq" id="WP_161260428.1">
    <property type="nucleotide sequence ID" value="NZ_JAFBDC010000002.1"/>
</dbReference>
<evidence type="ECO:0000256" key="1">
    <source>
        <dbReference type="SAM" id="MobiDB-lite"/>
    </source>
</evidence>
<dbReference type="EMBL" id="WXEX01000002">
    <property type="protein sequence ID" value="MZP41831.1"/>
    <property type="molecule type" value="Genomic_DNA"/>
</dbReference>
<evidence type="ECO:0000313" key="3">
    <source>
        <dbReference type="Proteomes" id="UP000471031"/>
    </source>
</evidence>
<feature type="region of interest" description="Disordered" evidence="1">
    <location>
        <begin position="326"/>
        <end position="348"/>
    </location>
</feature>
<feature type="compositionally biased region" description="Basic and acidic residues" evidence="1">
    <location>
        <begin position="326"/>
        <end position="338"/>
    </location>
</feature>
<dbReference type="Proteomes" id="UP000471031">
    <property type="component" value="Unassembled WGS sequence"/>
</dbReference>
<evidence type="ECO:0000313" key="2">
    <source>
        <dbReference type="EMBL" id="MZP41831.1"/>
    </source>
</evidence>
<name>A0A845L8B5_HELGE</name>
<proteinExistence type="predicted"/>
<comment type="caution">
    <text evidence="2">The sequence shown here is derived from an EMBL/GenBank/DDBJ whole genome shotgun (WGS) entry which is preliminary data.</text>
</comment>